<dbReference type="GO" id="GO:0004807">
    <property type="term" value="F:triose-phosphate isomerase activity"/>
    <property type="evidence" value="ECO:0007669"/>
    <property type="project" value="UniProtKB-UniRule"/>
</dbReference>
<dbReference type="PROSITE" id="PS51440">
    <property type="entry name" value="TIM_2"/>
    <property type="match status" value="1"/>
</dbReference>
<dbReference type="SUPFAM" id="SSF51351">
    <property type="entry name" value="Triosephosphate isomerase (TIM)"/>
    <property type="match status" value="1"/>
</dbReference>
<evidence type="ECO:0000256" key="1">
    <source>
        <dbReference type="ARBA" id="ARBA00000148"/>
    </source>
</evidence>
<comment type="pathway">
    <text evidence="3">Carbohydrate metabolism; erythritol degradation.</text>
</comment>
<dbReference type="EC" id="5.3.1.1" evidence="9 10"/>
<feature type="binding site" evidence="9">
    <location>
        <position position="204"/>
    </location>
    <ligand>
        <name>substrate</name>
    </ligand>
</feature>
<evidence type="ECO:0000256" key="8">
    <source>
        <dbReference type="ARBA" id="ARBA00023235"/>
    </source>
</evidence>
<dbReference type="UniPathway" id="UPA01066"/>
<proteinExistence type="inferred from homology"/>
<dbReference type="FunFam" id="3.20.20.70:FF:000016">
    <property type="entry name" value="Triosephosphate isomerase"/>
    <property type="match status" value="1"/>
</dbReference>
<dbReference type="Pfam" id="PF00121">
    <property type="entry name" value="TIM"/>
    <property type="match status" value="1"/>
</dbReference>
<evidence type="ECO:0000256" key="6">
    <source>
        <dbReference type="ARBA" id="ARBA00022490"/>
    </source>
</evidence>
<keyword evidence="6 9" id="KW-0963">Cytoplasm</keyword>
<evidence type="ECO:0000256" key="2">
    <source>
        <dbReference type="ARBA" id="ARBA00004680"/>
    </source>
</evidence>
<dbReference type="GO" id="GO:0019563">
    <property type="term" value="P:glycerol catabolic process"/>
    <property type="evidence" value="ECO:0007669"/>
    <property type="project" value="TreeGrafter"/>
</dbReference>
<dbReference type="UniPathway" id="UPA00138"/>
<dbReference type="Gene3D" id="3.20.20.70">
    <property type="entry name" value="Aldolase class I"/>
    <property type="match status" value="1"/>
</dbReference>
<dbReference type="GO" id="GO:0046166">
    <property type="term" value="P:glyceraldehyde-3-phosphate biosynthetic process"/>
    <property type="evidence" value="ECO:0007669"/>
    <property type="project" value="TreeGrafter"/>
</dbReference>
<dbReference type="CDD" id="cd00311">
    <property type="entry name" value="TIM"/>
    <property type="match status" value="1"/>
</dbReference>
<dbReference type="InterPro" id="IPR022896">
    <property type="entry name" value="TrioseP_Isoase_bac/euk"/>
</dbReference>
<name>A0A0P1E0U1_9RHOB</name>
<evidence type="ECO:0000256" key="3">
    <source>
        <dbReference type="ARBA" id="ARBA00004939"/>
    </source>
</evidence>
<keyword evidence="8 9" id="KW-0413">Isomerase</keyword>
<organism evidence="11 12">
    <name type="scientific">Ruegeria atlantica</name>
    <dbReference type="NCBI Taxonomy" id="81569"/>
    <lineage>
        <taxon>Bacteria</taxon>
        <taxon>Pseudomonadati</taxon>
        <taxon>Pseudomonadota</taxon>
        <taxon>Alphaproteobacteria</taxon>
        <taxon>Rhodobacterales</taxon>
        <taxon>Roseobacteraceae</taxon>
        <taxon>Ruegeria</taxon>
    </lineage>
</organism>
<protein>
    <recommendedName>
        <fullName evidence="9 10">Triosephosphate isomerase</fullName>
        <shortName evidence="9">TIM</shortName>
        <shortName evidence="9">TPI</shortName>
        <ecNumber evidence="9 10">5.3.1.1</ecNumber>
    </recommendedName>
    <alternativeName>
        <fullName evidence="9">Triose-phosphate isomerase</fullName>
    </alternativeName>
</protein>
<accession>A0A0P1E0U1</accession>
<feature type="active site" description="Proton acceptor" evidence="9">
    <location>
        <position position="198"/>
    </location>
</feature>
<dbReference type="PANTHER" id="PTHR21139:SF42">
    <property type="entry name" value="TRIOSEPHOSPHATE ISOMERASE"/>
    <property type="match status" value="1"/>
</dbReference>
<evidence type="ECO:0000256" key="4">
    <source>
        <dbReference type="ARBA" id="ARBA00007422"/>
    </source>
</evidence>
<keyword evidence="12" id="KW-1185">Reference proteome</keyword>
<comment type="pathway">
    <text evidence="9 10">Carbohydrate biosynthesis; gluconeogenesis.</text>
</comment>
<dbReference type="AlphaFoldDB" id="A0A0P1E0U1"/>
<comment type="subcellular location">
    <subcellularLocation>
        <location evidence="9 10">Cytoplasm</location>
    </subcellularLocation>
</comment>
<comment type="catalytic activity">
    <reaction evidence="9 10">
        <text>D-glyceraldehyde 3-phosphate = dihydroxyacetone phosphate</text>
        <dbReference type="Rhea" id="RHEA:18585"/>
        <dbReference type="ChEBI" id="CHEBI:57642"/>
        <dbReference type="ChEBI" id="CHEBI:59776"/>
        <dbReference type="EC" id="5.3.1.1"/>
    </reaction>
</comment>
<dbReference type="HAMAP" id="MF_00147_B">
    <property type="entry name" value="TIM_B"/>
    <property type="match status" value="1"/>
</dbReference>
<keyword evidence="7 9" id="KW-0324">Glycolysis</keyword>
<comment type="similarity">
    <text evidence="4 9 10">Belongs to the triosephosphate isomerase family.</text>
</comment>
<dbReference type="InterPro" id="IPR020861">
    <property type="entry name" value="Triosephosphate_isomerase_AS"/>
</dbReference>
<feature type="binding site" evidence="9">
    <location>
        <position position="244"/>
    </location>
    <ligand>
        <name>substrate</name>
    </ligand>
</feature>
<keyword evidence="5 9" id="KW-0312">Gluconeogenesis</keyword>
<reference evidence="12" key="1">
    <citation type="submission" date="2015-09" db="EMBL/GenBank/DDBJ databases">
        <authorList>
            <person name="Rodrigo-Torres L."/>
            <person name="Arahal D.R."/>
        </authorList>
    </citation>
    <scope>NUCLEOTIDE SEQUENCE [LARGE SCALE GENOMIC DNA]</scope>
    <source>
        <strain evidence="12">CECT 4293</strain>
    </source>
</reference>
<dbReference type="PROSITE" id="PS00171">
    <property type="entry name" value="TIM_1"/>
    <property type="match status" value="1"/>
</dbReference>
<dbReference type="UniPathway" id="UPA00109">
    <property type="reaction ID" value="UER00189"/>
</dbReference>
<dbReference type="InterPro" id="IPR000652">
    <property type="entry name" value="Triosephosphate_isomerase"/>
</dbReference>
<evidence type="ECO:0000313" key="12">
    <source>
        <dbReference type="Proteomes" id="UP000050786"/>
    </source>
</evidence>
<dbReference type="InterPro" id="IPR013785">
    <property type="entry name" value="Aldolase_TIM"/>
</dbReference>
<comment type="catalytic activity">
    <reaction evidence="1">
        <text>L-erythrulose 1-phosphate = D-erythrulose 4-phosphate</text>
        <dbReference type="Rhea" id="RHEA:49588"/>
        <dbReference type="ChEBI" id="CHEBI:58002"/>
        <dbReference type="ChEBI" id="CHEBI:90796"/>
        <dbReference type="EC" id="5.3.1.33"/>
    </reaction>
</comment>
<dbReference type="GO" id="GO:0006096">
    <property type="term" value="P:glycolytic process"/>
    <property type="evidence" value="ECO:0007669"/>
    <property type="project" value="UniProtKB-UniRule"/>
</dbReference>
<feature type="binding site" evidence="9">
    <location>
        <begin position="44"/>
        <end position="46"/>
    </location>
    <ligand>
        <name>substrate</name>
    </ligand>
</feature>
<dbReference type="PANTHER" id="PTHR21139">
    <property type="entry name" value="TRIOSEPHOSPHATE ISOMERASE"/>
    <property type="match status" value="1"/>
</dbReference>
<dbReference type="EMBL" id="CYPS01000008">
    <property type="protein sequence ID" value="CUH41363.1"/>
    <property type="molecule type" value="Genomic_DNA"/>
</dbReference>
<feature type="binding site" evidence="9">
    <location>
        <begin position="265"/>
        <end position="266"/>
    </location>
    <ligand>
        <name>substrate</name>
    </ligand>
</feature>
<dbReference type="NCBIfam" id="TIGR00419">
    <property type="entry name" value="tim"/>
    <property type="match status" value="1"/>
</dbReference>
<gene>
    <name evidence="9 11" type="primary">tpiA</name>
    <name evidence="11" type="ORF">RUM4293_00231</name>
</gene>
<dbReference type="Proteomes" id="UP000050786">
    <property type="component" value="Unassembled WGS sequence"/>
</dbReference>
<feature type="active site" description="Electrophile" evidence="9">
    <location>
        <position position="128"/>
    </location>
</feature>
<evidence type="ECO:0000313" key="11">
    <source>
        <dbReference type="EMBL" id="CUH41363.1"/>
    </source>
</evidence>
<sequence length="284" mass="29891">MRNLPLWSDLCNRNCQARLVVLSDEQTTTYLGVRVMRRKLAAGNWKMNGTAAALPELQSLATSYPDASVDVLICPPATLLHRAAEAVKDTGITVGGQDCHAAESGAHTGDVSALMLVDAGASAVILGHSERREDHGEQNEDVCAKARSAMDAGLKAIICVGESLEQREAANTLDIIGGQMSGSIPDQSTGENLVVAYEPIWAIGTGKVPTLDEIGEVHDFIRARLERRFGEGVGRSVRLLYGGSVKPGNAAEIFAVSNVDGALVGGASLKAKDFSGIIDALQKA</sequence>
<dbReference type="InterPro" id="IPR035990">
    <property type="entry name" value="TIM_sf"/>
</dbReference>
<evidence type="ECO:0000256" key="5">
    <source>
        <dbReference type="ARBA" id="ARBA00022432"/>
    </source>
</evidence>
<evidence type="ECO:0000256" key="9">
    <source>
        <dbReference type="HAMAP-Rule" id="MF_00147"/>
    </source>
</evidence>
<comment type="pathway">
    <text evidence="2 9 10">Carbohydrate degradation; glycolysis; D-glyceraldehyde 3-phosphate from glycerone phosphate: step 1/1.</text>
</comment>
<evidence type="ECO:0000256" key="10">
    <source>
        <dbReference type="RuleBase" id="RU363013"/>
    </source>
</evidence>
<comment type="subunit">
    <text evidence="9 10">Homodimer.</text>
</comment>
<dbReference type="GO" id="GO:0005829">
    <property type="term" value="C:cytosol"/>
    <property type="evidence" value="ECO:0007669"/>
    <property type="project" value="TreeGrafter"/>
</dbReference>
<evidence type="ECO:0000256" key="7">
    <source>
        <dbReference type="ARBA" id="ARBA00023152"/>
    </source>
</evidence>
<dbReference type="GO" id="GO:0006094">
    <property type="term" value="P:gluconeogenesis"/>
    <property type="evidence" value="ECO:0007669"/>
    <property type="project" value="UniProtKB-UniRule"/>
</dbReference>
<comment type="function">
    <text evidence="9">Involved in the gluconeogenesis. Catalyzes stereospecifically the conversion of dihydroxyacetone phosphate (DHAP) to D-glyceraldehyde-3-phosphate (G3P).</text>
</comment>